<reference evidence="1 2" key="1">
    <citation type="submission" date="2020-10" db="EMBL/GenBank/DDBJ databases">
        <title>Sequencing the genomes of 1000 actinobacteria strains.</title>
        <authorList>
            <person name="Klenk H.-P."/>
        </authorList>
    </citation>
    <scope>NUCLEOTIDE SEQUENCE [LARGE SCALE GENOMIC DNA]</scope>
    <source>
        <strain evidence="1 2">DSM 44653</strain>
    </source>
</reference>
<dbReference type="RefSeq" id="WP_086858132.1">
    <property type="nucleotide sequence ID" value="NZ_JADBEG010000001.1"/>
</dbReference>
<name>A0ABR9I8Q2_9PSEU</name>
<evidence type="ECO:0000313" key="1">
    <source>
        <dbReference type="EMBL" id="MBE1499559.1"/>
    </source>
</evidence>
<proteinExistence type="predicted"/>
<comment type="caution">
    <text evidence="1">The sequence shown here is derived from an EMBL/GenBank/DDBJ whole genome shotgun (WGS) entry which is preliminary data.</text>
</comment>
<protein>
    <recommendedName>
        <fullName evidence="3">Ig-like domain-containing protein</fullName>
    </recommendedName>
</protein>
<dbReference type="EMBL" id="JADBEG010000001">
    <property type="protein sequence ID" value="MBE1499559.1"/>
    <property type="molecule type" value="Genomic_DNA"/>
</dbReference>
<evidence type="ECO:0000313" key="2">
    <source>
        <dbReference type="Proteomes" id="UP000631670"/>
    </source>
</evidence>
<evidence type="ECO:0008006" key="3">
    <source>
        <dbReference type="Google" id="ProtNLM"/>
    </source>
</evidence>
<gene>
    <name evidence="1" type="ORF">H4696_006659</name>
</gene>
<sequence>MSTTTGALTTSFKDAGLGTGTTSVQITLTVDTATAVYQCFNNGGNHPKAGNKETVSTSLVVSGTFPVRNGQTTGSLSAGPPSQGSFSCPSGQTLFLQSVTYAGTNVSDATGNTFHATPDPISTGPIHVAL</sequence>
<accession>A0ABR9I8Q2</accession>
<organism evidence="1 2">
    <name type="scientific">Amycolatopsis lexingtonensis</name>
    <dbReference type="NCBI Taxonomy" id="218822"/>
    <lineage>
        <taxon>Bacteria</taxon>
        <taxon>Bacillati</taxon>
        <taxon>Actinomycetota</taxon>
        <taxon>Actinomycetes</taxon>
        <taxon>Pseudonocardiales</taxon>
        <taxon>Pseudonocardiaceae</taxon>
        <taxon>Amycolatopsis</taxon>
    </lineage>
</organism>
<dbReference type="Proteomes" id="UP000631670">
    <property type="component" value="Unassembled WGS sequence"/>
</dbReference>
<keyword evidence="2" id="KW-1185">Reference proteome</keyword>